<keyword evidence="3 6" id="KW-0812">Transmembrane</keyword>
<evidence type="ECO:0000313" key="8">
    <source>
        <dbReference type="Proteomes" id="UP000318937"/>
    </source>
</evidence>
<evidence type="ECO:0000256" key="5">
    <source>
        <dbReference type="ARBA" id="ARBA00023136"/>
    </source>
</evidence>
<keyword evidence="4 6" id="KW-1133">Transmembrane helix</keyword>
<dbReference type="OrthoDB" id="9784202at2"/>
<evidence type="ECO:0000256" key="1">
    <source>
        <dbReference type="ARBA" id="ARBA00004651"/>
    </source>
</evidence>
<dbReference type="GO" id="GO:0015171">
    <property type="term" value="F:amino acid transmembrane transporter activity"/>
    <property type="evidence" value="ECO:0007669"/>
    <property type="project" value="TreeGrafter"/>
</dbReference>
<dbReference type="InterPro" id="IPR001123">
    <property type="entry name" value="LeuE-type"/>
</dbReference>
<dbReference type="AlphaFoldDB" id="A0A544TFQ0"/>
<evidence type="ECO:0000256" key="4">
    <source>
        <dbReference type="ARBA" id="ARBA00022989"/>
    </source>
</evidence>
<feature type="transmembrane region" description="Helical" evidence="6">
    <location>
        <begin position="149"/>
        <end position="170"/>
    </location>
</feature>
<dbReference type="RefSeq" id="WP_142606355.1">
    <property type="nucleotide sequence ID" value="NZ_VDGG01000012.1"/>
</dbReference>
<dbReference type="PANTHER" id="PTHR30086">
    <property type="entry name" value="ARGININE EXPORTER PROTEIN ARGO"/>
    <property type="match status" value="1"/>
</dbReference>
<dbReference type="PIRSF" id="PIRSF006324">
    <property type="entry name" value="LeuE"/>
    <property type="match status" value="1"/>
</dbReference>
<dbReference type="PANTHER" id="PTHR30086:SF20">
    <property type="entry name" value="ARGININE EXPORTER PROTEIN ARGO-RELATED"/>
    <property type="match status" value="1"/>
</dbReference>
<feature type="transmembrane region" description="Helical" evidence="6">
    <location>
        <begin position="191"/>
        <end position="211"/>
    </location>
</feature>
<comment type="subcellular location">
    <subcellularLocation>
        <location evidence="1">Cell membrane</location>
        <topology evidence="1">Multi-pass membrane protein</topology>
    </subcellularLocation>
</comment>
<sequence length="212" mass="22720">MLNIAELSAFILVVFGLFLIPGPAVLLMITRSAHEGTKTGIITGLGIATGDFIHVLLAAVGFSAILMTSTAAFNIVKIVGAAYLLYMGIRALLSKASSIKMPDVVQESLLKVYRQGILVEALNPKTALFFLALFPQFVNVESGTIVTQFLILGVIFVVLTVIYTTILAVFTGTIGQLIKRGTGINRWGQKVLGLLYIGLGLQVLFLGPQSFF</sequence>
<keyword evidence="5 6" id="KW-0472">Membrane</keyword>
<evidence type="ECO:0000256" key="2">
    <source>
        <dbReference type="ARBA" id="ARBA00022475"/>
    </source>
</evidence>
<comment type="caution">
    <text evidence="7">The sequence shown here is derived from an EMBL/GenBank/DDBJ whole genome shotgun (WGS) entry which is preliminary data.</text>
</comment>
<feature type="transmembrane region" description="Helical" evidence="6">
    <location>
        <begin position="6"/>
        <end position="29"/>
    </location>
</feature>
<dbReference type="Proteomes" id="UP000318937">
    <property type="component" value="Unassembled WGS sequence"/>
</dbReference>
<feature type="transmembrane region" description="Helical" evidence="6">
    <location>
        <begin position="71"/>
        <end position="93"/>
    </location>
</feature>
<feature type="transmembrane region" description="Helical" evidence="6">
    <location>
        <begin position="41"/>
        <end position="65"/>
    </location>
</feature>
<dbReference type="GO" id="GO:0005886">
    <property type="term" value="C:plasma membrane"/>
    <property type="evidence" value="ECO:0007669"/>
    <property type="project" value="UniProtKB-SubCell"/>
</dbReference>
<protein>
    <submittedName>
        <fullName evidence="7">LysE family translocator</fullName>
    </submittedName>
</protein>
<name>A0A544TFQ0_9BACI</name>
<proteinExistence type="predicted"/>
<keyword evidence="2" id="KW-1003">Cell membrane</keyword>
<organism evidence="7 8">
    <name type="scientific">Psychrobacillus soli</name>
    <dbReference type="NCBI Taxonomy" id="1543965"/>
    <lineage>
        <taxon>Bacteria</taxon>
        <taxon>Bacillati</taxon>
        <taxon>Bacillota</taxon>
        <taxon>Bacilli</taxon>
        <taxon>Bacillales</taxon>
        <taxon>Bacillaceae</taxon>
        <taxon>Psychrobacillus</taxon>
    </lineage>
</organism>
<dbReference type="Pfam" id="PF01810">
    <property type="entry name" value="LysE"/>
    <property type="match status" value="1"/>
</dbReference>
<evidence type="ECO:0000256" key="3">
    <source>
        <dbReference type="ARBA" id="ARBA00022692"/>
    </source>
</evidence>
<keyword evidence="8" id="KW-1185">Reference proteome</keyword>
<reference evidence="7 8" key="1">
    <citation type="submission" date="2019-05" db="EMBL/GenBank/DDBJ databases">
        <title>Psychrobacillus vulpis sp. nov., a new species isolated from feces of a red fox that inhabits in The Tablas de Daimiel Natural Park, Albacete, Spain.</title>
        <authorList>
            <person name="Rodriguez M."/>
            <person name="Reina J.C."/>
            <person name="Bejar V."/>
            <person name="Llamas I."/>
        </authorList>
    </citation>
    <scope>NUCLEOTIDE SEQUENCE [LARGE SCALE GENOMIC DNA]</scope>
    <source>
        <strain evidence="7 8">NHI-2</strain>
    </source>
</reference>
<evidence type="ECO:0000313" key="7">
    <source>
        <dbReference type="EMBL" id="TQR16247.1"/>
    </source>
</evidence>
<dbReference type="EMBL" id="VDGG01000012">
    <property type="protein sequence ID" value="TQR16247.1"/>
    <property type="molecule type" value="Genomic_DNA"/>
</dbReference>
<accession>A0A544TFQ0</accession>
<evidence type="ECO:0000256" key="6">
    <source>
        <dbReference type="SAM" id="Phobius"/>
    </source>
</evidence>
<gene>
    <name evidence="7" type="ORF">FG383_07065</name>
</gene>